<evidence type="ECO:0000256" key="4">
    <source>
        <dbReference type="ARBA" id="ARBA00022525"/>
    </source>
</evidence>
<reference evidence="9 10" key="1">
    <citation type="journal article" date="2023" name="bioRxiv">
        <title>Conserved and derived expression patterns and positive selection on dental genes reveal complex evolutionary context of ever-growing rodent molars.</title>
        <authorList>
            <person name="Calamari Z.T."/>
            <person name="Song A."/>
            <person name="Cohen E."/>
            <person name="Akter M."/>
            <person name="Roy R.D."/>
            <person name="Hallikas O."/>
            <person name="Christensen M.M."/>
            <person name="Li P."/>
            <person name="Marangoni P."/>
            <person name="Jernvall J."/>
            <person name="Klein O.D."/>
        </authorList>
    </citation>
    <scope>NUCLEOTIDE SEQUENCE [LARGE SCALE GENOMIC DNA]</scope>
    <source>
        <strain evidence="9">V071</strain>
    </source>
</reference>
<dbReference type="GO" id="GO:0051607">
    <property type="term" value="P:defense response to virus"/>
    <property type="evidence" value="ECO:0007669"/>
    <property type="project" value="UniProtKB-KW"/>
</dbReference>
<dbReference type="AlphaFoldDB" id="A0AAW0J1D1"/>
<dbReference type="InterPro" id="IPR000471">
    <property type="entry name" value="Interferon_alpha/beta/delta"/>
</dbReference>
<name>A0AAW0J1D1_MYOGA</name>
<keyword evidence="6" id="KW-1015">Disulfide bond</keyword>
<dbReference type="Gene3D" id="1.20.1250.10">
    <property type="match status" value="1"/>
</dbReference>
<dbReference type="InterPro" id="IPR009079">
    <property type="entry name" value="4_helix_cytokine-like_core"/>
</dbReference>
<evidence type="ECO:0000256" key="6">
    <source>
        <dbReference type="ARBA" id="ARBA00023157"/>
    </source>
</evidence>
<accession>A0AAW0J1D1</accession>
<evidence type="ECO:0000256" key="5">
    <source>
        <dbReference type="ARBA" id="ARBA00023118"/>
    </source>
</evidence>
<keyword evidence="3 7" id="KW-0202">Cytokine</keyword>
<evidence type="ECO:0000313" key="9">
    <source>
        <dbReference type="EMBL" id="KAK7820327.1"/>
    </source>
</evidence>
<keyword evidence="5 7" id="KW-0051">Antiviral defense</keyword>
<keyword evidence="4" id="KW-0964">Secreted</keyword>
<dbReference type="Pfam" id="PF00143">
    <property type="entry name" value="Interferon"/>
    <property type="match status" value="1"/>
</dbReference>
<comment type="subcellular location">
    <subcellularLocation>
        <location evidence="1">Secreted</location>
    </subcellularLocation>
</comment>
<dbReference type="GO" id="GO:0005125">
    <property type="term" value="F:cytokine activity"/>
    <property type="evidence" value="ECO:0007669"/>
    <property type="project" value="UniProtKB-KW"/>
</dbReference>
<dbReference type="PANTHER" id="PTHR11691:SF37">
    <property type="entry name" value="INTERFERON OMEGA-1"/>
    <property type="match status" value="1"/>
</dbReference>
<evidence type="ECO:0000256" key="8">
    <source>
        <dbReference type="SAM" id="SignalP"/>
    </source>
</evidence>
<dbReference type="PRINTS" id="PR00266">
    <property type="entry name" value="INTERFERONAB"/>
</dbReference>
<gene>
    <name evidence="9" type="ORF">U0070_007533</name>
</gene>
<dbReference type="EMBL" id="JBBHLL010000073">
    <property type="protein sequence ID" value="KAK7820327.1"/>
    <property type="molecule type" value="Genomic_DNA"/>
</dbReference>
<dbReference type="SMART" id="SM00076">
    <property type="entry name" value="IFabd"/>
    <property type="match status" value="1"/>
</dbReference>
<dbReference type="GO" id="GO:0005615">
    <property type="term" value="C:extracellular space"/>
    <property type="evidence" value="ECO:0007669"/>
    <property type="project" value="UniProtKB-KW"/>
</dbReference>
<comment type="caution">
    <text evidence="9">The sequence shown here is derived from an EMBL/GenBank/DDBJ whole genome shotgun (WGS) entry which is preliminary data.</text>
</comment>
<proteinExistence type="inferred from homology"/>
<sequence length="195" mass="22272">MVTVPLLLMSITLGCSTACTLDWSASWRIDSQRTDTLQLLKEMKIKIMPVLSCLQDRTDFRCPWKKGHITQGKQREEATCCYTEMLRQLLHLFRPQDTRNAWPETTLGPLLTSLLSGLEALEGTAEQTPPCLPTFVMAIRSYFLRISSFLEGKRYNNCSKKIVIAEMQVAISTFPVPAERISRKRRSSMQESPLR</sequence>
<dbReference type="PANTHER" id="PTHR11691">
    <property type="entry name" value="TYPE I INTERFERON"/>
    <property type="match status" value="1"/>
</dbReference>
<feature type="chain" id="PRO_5043810551" evidence="8">
    <location>
        <begin position="19"/>
        <end position="195"/>
    </location>
</feature>
<keyword evidence="8" id="KW-0732">Signal</keyword>
<evidence type="ECO:0000313" key="10">
    <source>
        <dbReference type="Proteomes" id="UP001488838"/>
    </source>
</evidence>
<comment type="similarity">
    <text evidence="2 7">Belongs to the alpha/beta interferon family.</text>
</comment>
<evidence type="ECO:0000256" key="1">
    <source>
        <dbReference type="ARBA" id="ARBA00004613"/>
    </source>
</evidence>
<evidence type="ECO:0000256" key="7">
    <source>
        <dbReference type="RuleBase" id="RU000436"/>
    </source>
</evidence>
<protein>
    <submittedName>
        <fullName evidence="9">Uncharacterized protein</fullName>
    </submittedName>
</protein>
<dbReference type="SUPFAM" id="SSF47266">
    <property type="entry name" value="4-helical cytokines"/>
    <property type="match status" value="1"/>
</dbReference>
<evidence type="ECO:0000256" key="2">
    <source>
        <dbReference type="ARBA" id="ARBA00011033"/>
    </source>
</evidence>
<keyword evidence="10" id="KW-1185">Reference proteome</keyword>
<feature type="signal peptide" evidence="8">
    <location>
        <begin position="1"/>
        <end position="18"/>
    </location>
</feature>
<organism evidence="9 10">
    <name type="scientific">Myodes glareolus</name>
    <name type="common">Bank vole</name>
    <name type="synonym">Clethrionomys glareolus</name>
    <dbReference type="NCBI Taxonomy" id="447135"/>
    <lineage>
        <taxon>Eukaryota</taxon>
        <taxon>Metazoa</taxon>
        <taxon>Chordata</taxon>
        <taxon>Craniata</taxon>
        <taxon>Vertebrata</taxon>
        <taxon>Euteleostomi</taxon>
        <taxon>Mammalia</taxon>
        <taxon>Eutheria</taxon>
        <taxon>Euarchontoglires</taxon>
        <taxon>Glires</taxon>
        <taxon>Rodentia</taxon>
        <taxon>Myomorpha</taxon>
        <taxon>Muroidea</taxon>
        <taxon>Cricetidae</taxon>
        <taxon>Arvicolinae</taxon>
        <taxon>Myodes</taxon>
    </lineage>
</organism>
<dbReference type="GO" id="GO:0005126">
    <property type="term" value="F:cytokine receptor binding"/>
    <property type="evidence" value="ECO:0007669"/>
    <property type="project" value="InterPro"/>
</dbReference>
<evidence type="ECO:0000256" key="3">
    <source>
        <dbReference type="ARBA" id="ARBA00022514"/>
    </source>
</evidence>
<dbReference type="Proteomes" id="UP001488838">
    <property type="component" value="Unassembled WGS sequence"/>
</dbReference>